<dbReference type="OrthoDB" id="9801077at2"/>
<evidence type="ECO:0000313" key="3">
    <source>
        <dbReference type="Proteomes" id="UP000295313"/>
    </source>
</evidence>
<reference evidence="2 3" key="1">
    <citation type="submission" date="2019-03" db="EMBL/GenBank/DDBJ databases">
        <title>Genomic Encyclopedia of Type Strains, Phase III (KMG-III): the genomes of soil and plant-associated and newly described type strains.</title>
        <authorList>
            <person name="Whitman W."/>
        </authorList>
    </citation>
    <scope>NUCLEOTIDE SEQUENCE [LARGE SCALE GENOMIC DNA]</scope>
    <source>
        <strain evidence="2 3">CGMCC 1.12802</strain>
    </source>
</reference>
<dbReference type="InterPro" id="IPR039437">
    <property type="entry name" value="FrzH/put_lumazine-bd"/>
</dbReference>
<evidence type="ECO:0000313" key="2">
    <source>
        <dbReference type="EMBL" id="TDX83218.1"/>
    </source>
</evidence>
<evidence type="ECO:0000256" key="1">
    <source>
        <dbReference type="SAM" id="SignalP"/>
    </source>
</evidence>
<name>A0A4R8I4I3_9FLAO</name>
<comment type="caution">
    <text evidence="2">The sequence shown here is derived from an EMBL/GenBank/DDBJ whole genome shotgun (WGS) entry which is preliminary data.</text>
</comment>
<dbReference type="InterPro" id="IPR032710">
    <property type="entry name" value="NTF2-like_dom_sf"/>
</dbReference>
<protein>
    <submittedName>
        <fullName evidence="2">Putative lumazine-binding protein</fullName>
    </submittedName>
</protein>
<accession>A0A4R8I4I3</accession>
<proteinExistence type="predicted"/>
<feature type="signal peptide" evidence="1">
    <location>
        <begin position="1"/>
        <end position="19"/>
    </location>
</feature>
<dbReference type="EMBL" id="SOEO01000003">
    <property type="protein sequence ID" value="TDX83218.1"/>
    <property type="molecule type" value="Genomic_DNA"/>
</dbReference>
<dbReference type="SUPFAM" id="SSF54427">
    <property type="entry name" value="NTF2-like"/>
    <property type="match status" value="1"/>
</dbReference>
<sequence>MRKVLLLIGFNLLFLNASAQTDDKSSDWHQIEKTLNLYIDGVGTSDSVKVSKSFHDSWQLKYLEDDQQLNIIKKAKYIERFNTAPHAKSSNWSGRIVFIDVTNTAAVAKVEISTSKLLFTDYFNLMKTKDGWFLVDKISTRTPHKTVEVPASKSK</sequence>
<dbReference type="Gene3D" id="3.10.450.50">
    <property type="match status" value="1"/>
</dbReference>
<feature type="chain" id="PRO_5020914068" evidence="1">
    <location>
        <begin position="20"/>
        <end position="155"/>
    </location>
</feature>
<dbReference type="RefSeq" id="WP_133946345.1">
    <property type="nucleotide sequence ID" value="NZ_SOEO01000003.1"/>
</dbReference>
<dbReference type="Proteomes" id="UP000295313">
    <property type="component" value="Unassembled WGS sequence"/>
</dbReference>
<organism evidence="2 3">
    <name type="scientific">Epilithonimonas xixisoli</name>
    <dbReference type="NCBI Taxonomy" id="1476462"/>
    <lineage>
        <taxon>Bacteria</taxon>
        <taxon>Pseudomonadati</taxon>
        <taxon>Bacteroidota</taxon>
        <taxon>Flavobacteriia</taxon>
        <taxon>Flavobacteriales</taxon>
        <taxon>Weeksellaceae</taxon>
        <taxon>Chryseobacterium group</taxon>
        <taxon>Epilithonimonas</taxon>
    </lineage>
</organism>
<dbReference type="AlphaFoldDB" id="A0A4R8I4I3"/>
<keyword evidence="3" id="KW-1185">Reference proteome</keyword>
<keyword evidence="1" id="KW-0732">Signal</keyword>
<dbReference type="Pfam" id="PF12893">
    <property type="entry name" value="Lumazine_bd_2"/>
    <property type="match status" value="1"/>
</dbReference>
<gene>
    <name evidence="2" type="ORF">B0I22_3295</name>
</gene>